<evidence type="ECO:0000313" key="3">
    <source>
        <dbReference type="Proteomes" id="UP000192578"/>
    </source>
</evidence>
<name>A0A9X6NH30_HYPEX</name>
<sequence length="175" mass="19473">SPPAVDIQAAHPRGTARQTARFSSRPAFDVFGSDDGSPILKTEEFKVWPDTHDDDDASDEDGDEDFGLLDPVEVESDTDGQPGEPVELQEKALSLVVEKENDHPVWGLWSLWTPCSRTCNGGTRRRVRKCIRGTCQVGVEEDQYEDCSDTPGCQDEIHQLEEPLTTEDPNMLMAR</sequence>
<proteinExistence type="predicted"/>
<evidence type="ECO:0000313" key="2">
    <source>
        <dbReference type="EMBL" id="OWA53867.1"/>
    </source>
</evidence>
<evidence type="ECO:0000256" key="1">
    <source>
        <dbReference type="SAM" id="MobiDB-lite"/>
    </source>
</evidence>
<comment type="caution">
    <text evidence="2">The sequence shown here is derived from an EMBL/GenBank/DDBJ whole genome shotgun (WGS) entry which is preliminary data.</text>
</comment>
<protein>
    <submittedName>
        <fullName evidence="2">Uncharacterized protein</fullName>
    </submittedName>
</protein>
<dbReference type="EMBL" id="MTYJ01000352">
    <property type="protein sequence ID" value="OWA53867.1"/>
    <property type="molecule type" value="Genomic_DNA"/>
</dbReference>
<gene>
    <name evidence="2" type="ORF">BV898_20326</name>
</gene>
<feature type="non-terminal residue" evidence="2">
    <location>
        <position position="1"/>
    </location>
</feature>
<reference evidence="3" key="1">
    <citation type="submission" date="2017-01" db="EMBL/GenBank/DDBJ databases">
        <title>Comparative genomics of anhydrobiosis in the tardigrade Hypsibius dujardini.</title>
        <authorList>
            <person name="Yoshida Y."/>
            <person name="Koutsovoulos G."/>
            <person name="Laetsch D."/>
            <person name="Stevens L."/>
            <person name="Kumar S."/>
            <person name="Horikawa D."/>
            <person name="Ishino K."/>
            <person name="Komine S."/>
            <person name="Tomita M."/>
            <person name="Blaxter M."/>
            <person name="Arakawa K."/>
        </authorList>
    </citation>
    <scope>NUCLEOTIDE SEQUENCE [LARGE SCALE GENOMIC DNA]</scope>
    <source>
        <strain evidence="3">Z151</strain>
    </source>
</reference>
<dbReference type="Gene3D" id="2.20.100.10">
    <property type="entry name" value="Thrombospondin type-1 (TSP1) repeat"/>
    <property type="match status" value="1"/>
</dbReference>
<dbReference type="InterPro" id="IPR000884">
    <property type="entry name" value="TSP1_rpt"/>
</dbReference>
<dbReference type="SMART" id="SM00209">
    <property type="entry name" value="TSP1"/>
    <property type="match status" value="1"/>
</dbReference>
<feature type="region of interest" description="Disordered" evidence="1">
    <location>
        <begin position="1"/>
        <end position="85"/>
    </location>
</feature>
<dbReference type="SUPFAM" id="SSF82895">
    <property type="entry name" value="TSP-1 type 1 repeat"/>
    <property type="match status" value="1"/>
</dbReference>
<dbReference type="AlphaFoldDB" id="A0A9X6NH30"/>
<accession>A0A9X6NH30</accession>
<feature type="compositionally biased region" description="Basic and acidic residues" evidence="1">
    <location>
        <begin position="41"/>
        <end position="51"/>
    </location>
</feature>
<dbReference type="PROSITE" id="PS50092">
    <property type="entry name" value="TSP1"/>
    <property type="match status" value="1"/>
</dbReference>
<feature type="compositionally biased region" description="Acidic residues" evidence="1">
    <location>
        <begin position="52"/>
        <end position="78"/>
    </location>
</feature>
<dbReference type="OrthoDB" id="5781878at2759"/>
<organism evidence="2 3">
    <name type="scientific">Hypsibius exemplaris</name>
    <name type="common">Freshwater tardigrade</name>
    <dbReference type="NCBI Taxonomy" id="2072580"/>
    <lineage>
        <taxon>Eukaryota</taxon>
        <taxon>Metazoa</taxon>
        <taxon>Ecdysozoa</taxon>
        <taxon>Tardigrada</taxon>
        <taxon>Eutardigrada</taxon>
        <taxon>Parachela</taxon>
        <taxon>Hypsibioidea</taxon>
        <taxon>Hypsibiidae</taxon>
        <taxon>Hypsibius</taxon>
    </lineage>
</organism>
<dbReference type="Proteomes" id="UP000192578">
    <property type="component" value="Unassembled WGS sequence"/>
</dbReference>
<dbReference type="InterPro" id="IPR036383">
    <property type="entry name" value="TSP1_rpt_sf"/>
</dbReference>
<keyword evidence="3" id="KW-1185">Reference proteome</keyword>